<organism evidence="1 2">
    <name type="scientific">Hyaloscypha hepaticicola</name>
    <dbReference type="NCBI Taxonomy" id="2082293"/>
    <lineage>
        <taxon>Eukaryota</taxon>
        <taxon>Fungi</taxon>
        <taxon>Dikarya</taxon>
        <taxon>Ascomycota</taxon>
        <taxon>Pezizomycotina</taxon>
        <taxon>Leotiomycetes</taxon>
        <taxon>Helotiales</taxon>
        <taxon>Hyaloscyphaceae</taxon>
        <taxon>Hyaloscypha</taxon>
    </lineage>
</organism>
<sequence length="85" mass="10335">MRTNLLCSYFKWRVLSFRDSHSNSHINYDWRSEMLVRASFHLSYSFFNPKLTYLILCSRILLQLSRQWPYHVPSESILRNSLYIS</sequence>
<evidence type="ECO:0000313" key="2">
    <source>
        <dbReference type="Proteomes" id="UP000235672"/>
    </source>
</evidence>
<proteinExistence type="predicted"/>
<gene>
    <name evidence="1" type="ORF">NA56DRAFT_415267</name>
</gene>
<reference evidence="1 2" key="1">
    <citation type="submission" date="2016-05" db="EMBL/GenBank/DDBJ databases">
        <title>A degradative enzymes factory behind the ericoid mycorrhizal symbiosis.</title>
        <authorList>
            <consortium name="DOE Joint Genome Institute"/>
            <person name="Martino E."/>
            <person name="Morin E."/>
            <person name="Grelet G."/>
            <person name="Kuo A."/>
            <person name="Kohler A."/>
            <person name="Daghino S."/>
            <person name="Barry K."/>
            <person name="Choi C."/>
            <person name="Cichocki N."/>
            <person name="Clum A."/>
            <person name="Copeland A."/>
            <person name="Hainaut M."/>
            <person name="Haridas S."/>
            <person name="Labutti K."/>
            <person name="Lindquist E."/>
            <person name="Lipzen A."/>
            <person name="Khouja H.-R."/>
            <person name="Murat C."/>
            <person name="Ohm R."/>
            <person name="Olson A."/>
            <person name="Spatafora J."/>
            <person name="Veneault-Fourrey C."/>
            <person name="Henrissat B."/>
            <person name="Grigoriev I."/>
            <person name="Martin F."/>
            <person name="Perotto S."/>
        </authorList>
    </citation>
    <scope>NUCLEOTIDE SEQUENCE [LARGE SCALE GENOMIC DNA]</scope>
    <source>
        <strain evidence="1 2">UAMH 7357</strain>
    </source>
</reference>
<dbReference type="EMBL" id="KZ613528">
    <property type="protein sequence ID" value="PMD13755.1"/>
    <property type="molecule type" value="Genomic_DNA"/>
</dbReference>
<name>A0A2J6PI86_9HELO</name>
<keyword evidence="2" id="KW-1185">Reference proteome</keyword>
<accession>A0A2J6PI86</accession>
<evidence type="ECO:0000313" key="1">
    <source>
        <dbReference type="EMBL" id="PMD13755.1"/>
    </source>
</evidence>
<dbReference type="AlphaFoldDB" id="A0A2J6PI86"/>
<protein>
    <submittedName>
        <fullName evidence="1">Uncharacterized protein</fullName>
    </submittedName>
</protein>
<dbReference type="Proteomes" id="UP000235672">
    <property type="component" value="Unassembled WGS sequence"/>
</dbReference>